<protein>
    <submittedName>
        <fullName evidence="1">Transposable element tcb1 transposase</fullName>
    </submittedName>
</protein>
<dbReference type="OrthoDB" id="2283219at2759"/>
<accession>A0A7T8GTE2</accession>
<dbReference type="AlphaFoldDB" id="A0A7T8GTE2"/>
<dbReference type="InterPro" id="IPR036397">
    <property type="entry name" value="RNaseH_sf"/>
</dbReference>
<evidence type="ECO:0000313" key="1">
    <source>
        <dbReference type="EMBL" id="QQP37473.1"/>
    </source>
</evidence>
<dbReference type="EMBL" id="CP045901">
    <property type="protein sequence ID" value="QQP37473.1"/>
    <property type="molecule type" value="Genomic_DNA"/>
</dbReference>
<evidence type="ECO:0000313" key="2">
    <source>
        <dbReference type="Proteomes" id="UP000595437"/>
    </source>
</evidence>
<dbReference type="GO" id="GO:0003676">
    <property type="term" value="F:nucleic acid binding"/>
    <property type="evidence" value="ECO:0007669"/>
    <property type="project" value="InterPro"/>
</dbReference>
<proteinExistence type="predicted"/>
<reference evidence="2" key="1">
    <citation type="submission" date="2021-01" db="EMBL/GenBank/DDBJ databases">
        <title>Caligus Genome Assembly.</title>
        <authorList>
            <person name="Gallardo-Escarate C."/>
        </authorList>
    </citation>
    <scope>NUCLEOTIDE SEQUENCE [LARGE SCALE GENOMIC DNA]</scope>
</reference>
<gene>
    <name evidence="1" type="ORF">FKW44_017749</name>
</gene>
<keyword evidence="2" id="KW-1185">Reference proteome</keyword>
<dbReference type="Gene3D" id="3.30.420.10">
    <property type="entry name" value="Ribonuclease H-like superfamily/Ribonuclease H"/>
    <property type="match status" value="1"/>
</dbReference>
<sequence length="192" mass="21185">DLKETVIELLCAGLRPAAIIKLLKYLKRHHQEVGGSGMSKRKEHKPRSNRICTPTFVPGLKRSIKANPGTPCLSSPGSVGPLVVVPWMDSVTSGTPYTFQQDLAPTHKAKLVQYWLKKNVPNFWDFNTWPPNSPDLNPCDYTCKEVGEEGVRHTPQQCGVPEGLHQVGDEKAVSCRGLHGLWEVQASFGGHP</sequence>
<feature type="non-terminal residue" evidence="1">
    <location>
        <position position="1"/>
    </location>
</feature>
<dbReference type="Proteomes" id="UP000595437">
    <property type="component" value="Chromosome 12"/>
</dbReference>
<organism evidence="1 2">
    <name type="scientific">Caligus rogercresseyi</name>
    <name type="common">Sea louse</name>
    <dbReference type="NCBI Taxonomy" id="217165"/>
    <lineage>
        <taxon>Eukaryota</taxon>
        <taxon>Metazoa</taxon>
        <taxon>Ecdysozoa</taxon>
        <taxon>Arthropoda</taxon>
        <taxon>Crustacea</taxon>
        <taxon>Multicrustacea</taxon>
        <taxon>Hexanauplia</taxon>
        <taxon>Copepoda</taxon>
        <taxon>Siphonostomatoida</taxon>
        <taxon>Caligidae</taxon>
        <taxon>Caligus</taxon>
    </lineage>
</organism>
<name>A0A7T8GTE2_CALRO</name>